<dbReference type="GO" id="GO:0003824">
    <property type="term" value="F:catalytic activity"/>
    <property type="evidence" value="ECO:0007669"/>
    <property type="project" value="UniProtKB-KW"/>
</dbReference>
<dbReference type="Gene3D" id="3.10.20.370">
    <property type="match status" value="1"/>
</dbReference>
<dbReference type="Pfam" id="PF00665">
    <property type="entry name" value="rve"/>
    <property type="match status" value="1"/>
</dbReference>
<dbReference type="InterPro" id="IPR041577">
    <property type="entry name" value="RT_RNaseH_2"/>
</dbReference>
<dbReference type="InterPro" id="IPR001584">
    <property type="entry name" value="Integrase_cat-core"/>
</dbReference>
<dbReference type="InParanoid" id="A0A1C7MUL9"/>
<feature type="non-terminal residue" evidence="3">
    <location>
        <position position="474"/>
    </location>
</feature>
<evidence type="ECO:0000256" key="1">
    <source>
        <dbReference type="ARBA" id="ARBA00023268"/>
    </source>
</evidence>
<dbReference type="Pfam" id="PF17919">
    <property type="entry name" value="RT_RNaseH_2"/>
    <property type="match status" value="1"/>
</dbReference>
<dbReference type="AlphaFoldDB" id="A0A1C7MUL9"/>
<dbReference type="Gene3D" id="1.10.340.70">
    <property type="match status" value="1"/>
</dbReference>
<dbReference type="InterPro" id="IPR043128">
    <property type="entry name" value="Rev_trsase/Diguanyl_cyclase"/>
</dbReference>
<keyword evidence="1" id="KW-0511">Multifunctional enzyme</keyword>
<evidence type="ECO:0000313" key="4">
    <source>
        <dbReference type="Proteomes" id="UP000093000"/>
    </source>
</evidence>
<gene>
    <name evidence="3" type="primary">TY3B-G_2</name>
    <name evidence="3" type="ORF">A0J61_11504</name>
</gene>
<dbReference type="SUPFAM" id="SSF56672">
    <property type="entry name" value="DNA/RNA polymerases"/>
    <property type="match status" value="1"/>
</dbReference>
<evidence type="ECO:0000259" key="2">
    <source>
        <dbReference type="PROSITE" id="PS50994"/>
    </source>
</evidence>
<name>A0A1C7MUL9_9FUNG</name>
<dbReference type="Proteomes" id="UP000093000">
    <property type="component" value="Unassembled WGS sequence"/>
</dbReference>
<dbReference type="Gene3D" id="3.30.420.10">
    <property type="entry name" value="Ribonuclease H-like superfamily/Ribonuclease H"/>
    <property type="match status" value="1"/>
</dbReference>
<evidence type="ECO:0000313" key="3">
    <source>
        <dbReference type="EMBL" id="OBZ80447.1"/>
    </source>
</evidence>
<dbReference type="InterPro" id="IPR043502">
    <property type="entry name" value="DNA/RNA_pol_sf"/>
</dbReference>
<dbReference type="InterPro" id="IPR041588">
    <property type="entry name" value="Integrase_H2C2"/>
</dbReference>
<dbReference type="InterPro" id="IPR036397">
    <property type="entry name" value="RNaseH_sf"/>
</dbReference>
<organism evidence="3 4">
    <name type="scientific">Choanephora cucurbitarum</name>
    <dbReference type="NCBI Taxonomy" id="101091"/>
    <lineage>
        <taxon>Eukaryota</taxon>
        <taxon>Fungi</taxon>
        <taxon>Fungi incertae sedis</taxon>
        <taxon>Mucoromycota</taxon>
        <taxon>Mucoromycotina</taxon>
        <taxon>Mucoromycetes</taxon>
        <taxon>Mucorales</taxon>
        <taxon>Mucorineae</taxon>
        <taxon>Choanephoraceae</taxon>
        <taxon>Choanephoroideae</taxon>
        <taxon>Choanephora</taxon>
    </lineage>
</organism>
<sequence length="474" mass="55145">NFPWPQNESAVREFVNLCGFYRRHIPGFADIAAPMNNLLKKRNPFIWDDDCESFFNGLKEALINAVTLVIPDQNTQYRLYCDASEVGIGACLATIDENNEERPVLFLSRKLQPAETRYPTVEKELLAVIYAFKKLRKYLLDRKFVLFCDNFAVCYLFNKNEPSQRLQRWIMCTQEFSFVVKHLPSSKNSVADALSRFPPRKHEGSEDGEDHIDALFNHLMIEEQDRPIQFEQWLQDLTYYFLFPGNATTTSATKRLSLKYHFENNNLYRRVGQRLALVPPTNDRQAILHEVHEGHGHFGIHASWARLYKDYWWPNSYLDLRKHIKTCRECQLFSHPITNEPIQRVPIHYLFEQFVLDFVGPLPKTNNGNSYILVAVEAFSRWPIAIATANTEAKTVSSFLYKHIFCMFGLPTHILTDNGASFDNEIVDNFLSLVNTHHKFTAPYRPSTNGQNEQMNGNLVRALKKLCICRVWHI</sequence>
<dbReference type="PANTHER" id="PTHR37984:SF5">
    <property type="entry name" value="PROTEIN NYNRIN-LIKE"/>
    <property type="match status" value="1"/>
</dbReference>
<dbReference type="GO" id="GO:0003676">
    <property type="term" value="F:nucleic acid binding"/>
    <property type="evidence" value="ECO:0007669"/>
    <property type="project" value="InterPro"/>
</dbReference>
<feature type="domain" description="Integrase catalytic" evidence="2">
    <location>
        <begin position="342"/>
        <end position="474"/>
    </location>
</feature>
<dbReference type="FunFam" id="3.10.20.370:FF:000001">
    <property type="entry name" value="Retrovirus-related Pol polyprotein from transposon 17.6-like protein"/>
    <property type="match status" value="1"/>
</dbReference>
<dbReference type="Gene3D" id="3.30.70.270">
    <property type="match status" value="1"/>
</dbReference>
<dbReference type="FunFam" id="3.30.70.270:FF:000020">
    <property type="entry name" value="Transposon Tf2-6 polyprotein-like Protein"/>
    <property type="match status" value="1"/>
</dbReference>
<dbReference type="OrthoDB" id="2275149at2759"/>
<reference evidence="3 4" key="1">
    <citation type="submission" date="2016-03" db="EMBL/GenBank/DDBJ databases">
        <title>Choanephora cucurbitarum.</title>
        <authorList>
            <person name="Min B."/>
            <person name="Park H."/>
            <person name="Park J.-H."/>
            <person name="Shin H.-D."/>
            <person name="Choi I.-G."/>
        </authorList>
    </citation>
    <scope>NUCLEOTIDE SEQUENCE [LARGE SCALE GENOMIC DNA]</scope>
    <source>
        <strain evidence="3 4">KUS-F28377</strain>
    </source>
</reference>
<keyword evidence="4" id="KW-1185">Reference proteome</keyword>
<accession>A0A1C7MUL9</accession>
<proteinExistence type="predicted"/>
<protein>
    <submittedName>
        <fullName evidence="3">Transposon Ty3-G Gag-Pol polyprotein</fullName>
    </submittedName>
</protein>
<dbReference type="STRING" id="101091.A0A1C7MUL9"/>
<dbReference type="EMBL" id="LUGH01002125">
    <property type="protein sequence ID" value="OBZ80447.1"/>
    <property type="molecule type" value="Genomic_DNA"/>
</dbReference>
<dbReference type="InterPro" id="IPR012337">
    <property type="entry name" value="RNaseH-like_sf"/>
</dbReference>
<feature type="non-terminal residue" evidence="3">
    <location>
        <position position="1"/>
    </location>
</feature>
<dbReference type="Pfam" id="PF17921">
    <property type="entry name" value="Integrase_H2C2"/>
    <property type="match status" value="1"/>
</dbReference>
<dbReference type="GO" id="GO:0005634">
    <property type="term" value="C:nucleus"/>
    <property type="evidence" value="ECO:0007669"/>
    <property type="project" value="UniProtKB-ARBA"/>
</dbReference>
<dbReference type="SUPFAM" id="SSF53098">
    <property type="entry name" value="Ribonuclease H-like"/>
    <property type="match status" value="1"/>
</dbReference>
<comment type="caution">
    <text evidence="3">The sequence shown here is derived from an EMBL/GenBank/DDBJ whole genome shotgun (WGS) entry which is preliminary data.</text>
</comment>
<dbReference type="InterPro" id="IPR050951">
    <property type="entry name" value="Retrovirus_Pol_polyprotein"/>
</dbReference>
<dbReference type="CDD" id="cd09274">
    <property type="entry name" value="RNase_HI_RT_Ty3"/>
    <property type="match status" value="1"/>
</dbReference>
<dbReference type="PANTHER" id="PTHR37984">
    <property type="entry name" value="PROTEIN CBG26694"/>
    <property type="match status" value="1"/>
</dbReference>
<dbReference type="PROSITE" id="PS50994">
    <property type="entry name" value="INTEGRASE"/>
    <property type="match status" value="1"/>
</dbReference>
<dbReference type="GO" id="GO:0015074">
    <property type="term" value="P:DNA integration"/>
    <property type="evidence" value="ECO:0007669"/>
    <property type="project" value="InterPro"/>
</dbReference>